<gene>
    <name evidence="9" type="ORF">CCHL11_09174</name>
</gene>
<dbReference type="PANTHER" id="PTHR45962">
    <property type="entry name" value="N-FATTY-ACYL-AMINO ACID SYNTHASE/HYDROLASE PM20D1"/>
    <property type="match status" value="1"/>
</dbReference>
<evidence type="ECO:0000256" key="7">
    <source>
        <dbReference type="PIRSR" id="PIRSR037217-2"/>
    </source>
</evidence>
<dbReference type="InterPro" id="IPR011650">
    <property type="entry name" value="Peptidase_M20_dimer"/>
</dbReference>
<dbReference type="SUPFAM" id="SSF55031">
    <property type="entry name" value="Bacterial exopeptidase dimerisation domain"/>
    <property type="match status" value="1"/>
</dbReference>
<dbReference type="GO" id="GO:0000328">
    <property type="term" value="C:fungal-type vacuole lumen"/>
    <property type="evidence" value="ECO:0007669"/>
    <property type="project" value="TreeGrafter"/>
</dbReference>
<organism evidence="9 10">
    <name type="scientific">Colletotrichum chlorophyti</name>
    <dbReference type="NCBI Taxonomy" id="708187"/>
    <lineage>
        <taxon>Eukaryota</taxon>
        <taxon>Fungi</taxon>
        <taxon>Dikarya</taxon>
        <taxon>Ascomycota</taxon>
        <taxon>Pezizomycotina</taxon>
        <taxon>Sordariomycetes</taxon>
        <taxon>Hypocreomycetidae</taxon>
        <taxon>Glomerellales</taxon>
        <taxon>Glomerellaceae</taxon>
        <taxon>Colletotrichum</taxon>
    </lineage>
</organism>
<dbReference type="AlphaFoldDB" id="A0A1Q8S8A7"/>
<protein>
    <submittedName>
        <fullName evidence="9">Carboxypeptidase S</fullName>
    </submittedName>
</protein>
<dbReference type="PANTHER" id="PTHR45962:SF1">
    <property type="entry name" value="N-FATTY-ACYL-AMINO ACID SYNTHASE_HYDROLASE PM20D1"/>
    <property type="match status" value="1"/>
</dbReference>
<dbReference type="STRING" id="708187.A0A1Q8S8A7"/>
<keyword evidence="3 7" id="KW-0479">Metal-binding</keyword>
<keyword evidence="9" id="KW-0121">Carboxypeptidase</keyword>
<dbReference type="InterPro" id="IPR047177">
    <property type="entry name" value="Pept_M20A"/>
</dbReference>
<feature type="binding site" evidence="7">
    <location>
        <position position="207"/>
    </location>
    <ligand>
        <name>Zn(2+)</name>
        <dbReference type="ChEBI" id="CHEBI:29105"/>
        <label>2</label>
    </ligand>
</feature>
<dbReference type="PIRSF" id="PIRSF037217">
    <property type="entry name" value="Carboxypeptidase_S"/>
    <property type="match status" value="1"/>
</dbReference>
<dbReference type="GO" id="GO:0004181">
    <property type="term" value="F:metallocarboxypeptidase activity"/>
    <property type="evidence" value="ECO:0007669"/>
    <property type="project" value="InterPro"/>
</dbReference>
<evidence type="ECO:0000313" key="10">
    <source>
        <dbReference type="Proteomes" id="UP000186583"/>
    </source>
</evidence>
<evidence type="ECO:0000256" key="3">
    <source>
        <dbReference type="ARBA" id="ARBA00022723"/>
    </source>
</evidence>
<dbReference type="SUPFAM" id="SSF53187">
    <property type="entry name" value="Zn-dependent exopeptidases"/>
    <property type="match status" value="1"/>
</dbReference>
<comment type="caution">
    <text evidence="9">The sequence shown here is derived from an EMBL/GenBank/DDBJ whole genome shotgun (WGS) entry which is preliminary data.</text>
</comment>
<dbReference type="FunFam" id="3.40.630.10:FF:000027">
    <property type="entry name" value="N-fatty-acyl-amino acid synthase/hydrolase PM20D1"/>
    <property type="match status" value="1"/>
</dbReference>
<keyword evidence="4" id="KW-0378">Hydrolase</keyword>
<dbReference type="EMBL" id="MPGH01000006">
    <property type="protein sequence ID" value="OLN97693.1"/>
    <property type="molecule type" value="Genomic_DNA"/>
</dbReference>
<dbReference type="Proteomes" id="UP000186583">
    <property type="component" value="Unassembled WGS sequence"/>
</dbReference>
<reference evidence="9 10" key="1">
    <citation type="submission" date="2016-11" db="EMBL/GenBank/DDBJ databases">
        <title>Draft Genome Assembly of Colletotrichum chlorophyti a pathogen of herbaceous plants.</title>
        <authorList>
            <person name="Gan P."/>
            <person name="Narusaka M."/>
            <person name="Tsushima A."/>
            <person name="Narusaka Y."/>
            <person name="Takano Y."/>
            <person name="Shirasu K."/>
        </authorList>
    </citation>
    <scope>NUCLEOTIDE SEQUENCE [LARGE SCALE GENOMIC DNA]</scope>
    <source>
        <strain evidence="9 10">NTL11</strain>
    </source>
</reference>
<evidence type="ECO:0000256" key="6">
    <source>
        <dbReference type="PIRSR" id="PIRSR037217-1"/>
    </source>
</evidence>
<accession>A0A1Q8S8A7</accession>
<dbReference type="OrthoDB" id="3064516at2759"/>
<feature type="binding site" evidence="7">
    <location>
        <position position="207"/>
    </location>
    <ligand>
        <name>Zn(2+)</name>
        <dbReference type="ChEBI" id="CHEBI:29105"/>
        <label>1</label>
    </ligand>
</feature>
<evidence type="ECO:0000256" key="1">
    <source>
        <dbReference type="ARBA" id="ARBA00006247"/>
    </source>
</evidence>
<dbReference type="GO" id="GO:0046872">
    <property type="term" value="F:metal ion binding"/>
    <property type="evidence" value="ECO:0007669"/>
    <property type="project" value="UniProtKB-KW"/>
</dbReference>
<proteinExistence type="inferred from homology"/>
<dbReference type="InterPro" id="IPR002933">
    <property type="entry name" value="Peptidase_M20"/>
</dbReference>
<feature type="binding site" evidence="7">
    <location>
        <position position="270"/>
    </location>
    <ligand>
        <name>Zn(2+)</name>
        <dbReference type="ChEBI" id="CHEBI:29105"/>
        <label>2</label>
    </ligand>
</feature>
<sequence>MSEKLPLAHPAPEGPHAAPRRSRRKAWWALLPAAVILAYLHKPSSILPSVGHGRQHASPATDACRQVDPLFPTQNSTGLSQLDAYLDTPKFRNETVARLSGAVQIPTESYDNYGPVGVDDRWSKLFPFSKYLAETFPKVHGTLKLERINTHGLLYTWQGSDPSLKPTVLMAHQDTVPVAPTTIDNWSHPPFSGAYDGKFVWGRGAMDCKNSLIGILESVELLIDAGFSPKRTVILSFGFDEEVSGARGAGHLAPVLIDRYGKDGAAIIVDEGSGYDTQWGTNFAVPGTAEKGYIDVEIIVRTPGGHSSIPPPHTGIGILSEVVTRIEANPYEPELIQGNPYLAKLQCGAAYAPEFPDKLRKLLPSGAGAEQKVCKKKTDRLAKEVAKEGPQVKYLFTTSVATDIIEGGVKINALPERARAIVNHRVNVGDKTASVKERVAEIVRPIAEKYNLTLHAFDGQAETPSSITLTAEDRVLEPAPVTPTSVDGVTPYGILSGTTRALYGEELIVSPGLMTGNTDTRYYWGLSRHIFRFLPGYDPESDEWKGIHTVDEKTSVKGHINLVKWYTIFLRNIDEAQFS</sequence>
<keyword evidence="5 7" id="KW-0862">Zinc</keyword>
<feature type="active site" evidence="6">
    <location>
        <position position="174"/>
    </location>
</feature>
<feature type="domain" description="Peptidase M20 dimerisation" evidence="8">
    <location>
        <begin position="288"/>
        <end position="450"/>
    </location>
</feature>
<feature type="active site" description="Proton acceptor" evidence="6">
    <location>
        <position position="241"/>
    </location>
</feature>
<evidence type="ECO:0000259" key="8">
    <source>
        <dbReference type="Pfam" id="PF07687"/>
    </source>
</evidence>
<evidence type="ECO:0000256" key="5">
    <source>
        <dbReference type="ARBA" id="ARBA00022833"/>
    </source>
</evidence>
<feature type="binding site" evidence="7">
    <location>
        <position position="548"/>
    </location>
    <ligand>
        <name>Zn(2+)</name>
        <dbReference type="ChEBI" id="CHEBI:29105"/>
        <label>1</label>
    </ligand>
</feature>
<dbReference type="GO" id="GO:0051603">
    <property type="term" value="P:proteolysis involved in protein catabolic process"/>
    <property type="evidence" value="ECO:0007669"/>
    <property type="project" value="TreeGrafter"/>
</dbReference>
<evidence type="ECO:0000256" key="2">
    <source>
        <dbReference type="ARBA" id="ARBA00022670"/>
    </source>
</evidence>
<dbReference type="InterPro" id="IPR036264">
    <property type="entry name" value="Bact_exopeptidase_dim_dom"/>
</dbReference>
<keyword evidence="2" id="KW-0645">Protease</keyword>
<dbReference type="Gene3D" id="3.40.630.10">
    <property type="entry name" value="Zn peptidases"/>
    <property type="match status" value="1"/>
</dbReference>
<feature type="binding site" evidence="7">
    <location>
        <position position="242"/>
    </location>
    <ligand>
        <name>Zn(2+)</name>
        <dbReference type="ChEBI" id="CHEBI:29105"/>
        <label>1</label>
    </ligand>
</feature>
<dbReference type="Pfam" id="PF07687">
    <property type="entry name" value="M20_dimer"/>
    <property type="match status" value="1"/>
</dbReference>
<dbReference type="CDD" id="cd05674">
    <property type="entry name" value="M20_yscS"/>
    <property type="match status" value="1"/>
</dbReference>
<evidence type="ECO:0000256" key="4">
    <source>
        <dbReference type="ARBA" id="ARBA00022801"/>
    </source>
</evidence>
<name>A0A1Q8S8A7_9PEZI</name>
<dbReference type="Pfam" id="PF01546">
    <property type="entry name" value="Peptidase_M20"/>
    <property type="match status" value="1"/>
</dbReference>
<comment type="similarity">
    <text evidence="1">Belongs to the peptidase M20A family.</text>
</comment>
<keyword evidence="10" id="KW-1185">Reference proteome</keyword>
<dbReference type="Gene3D" id="3.30.70.360">
    <property type="match status" value="1"/>
</dbReference>
<evidence type="ECO:0000313" key="9">
    <source>
        <dbReference type="EMBL" id="OLN97693.1"/>
    </source>
</evidence>
<dbReference type="InterPro" id="IPR017141">
    <property type="entry name" value="Pept_M20_carboxypep"/>
</dbReference>
<feature type="binding site" evidence="7">
    <location>
        <position position="172"/>
    </location>
    <ligand>
        <name>Zn(2+)</name>
        <dbReference type="ChEBI" id="CHEBI:29105"/>
        <label>2</label>
    </ligand>
</feature>